<dbReference type="Proteomes" id="UP000293360">
    <property type="component" value="Unassembled WGS sequence"/>
</dbReference>
<accession>A0A4Q4TH25</accession>
<dbReference type="GO" id="GO:0000981">
    <property type="term" value="F:DNA-binding transcription factor activity, RNA polymerase II-specific"/>
    <property type="evidence" value="ECO:0007669"/>
    <property type="project" value="InterPro"/>
</dbReference>
<dbReference type="InterPro" id="IPR007219">
    <property type="entry name" value="XnlR_reg_dom"/>
</dbReference>
<dbReference type="InterPro" id="IPR006094">
    <property type="entry name" value="Oxid_FAD_bind_N"/>
</dbReference>
<feature type="region of interest" description="Disordered" evidence="8">
    <location>
        <begin position="876"/>
        <end position="896"/>
    </location>
</feature>
<reference evidence="10 11" key="1">
    <citation type="submission" date="2018-06" db="EMBL/GenBank/DDBJ databases">
        <title>Complete Genomes of Monosporascus.</title>
        <authorList>
            <person name="Robinson A.J."/>
            <person name="Natvig D.O."/>
        </authorList>
    </citation>
    <scope>NUCLEOTIDE SEQUENCE [LARGE SCALE GENOMIC DNA]</scope>
    <source>
        <strain evidence="10 11">CBS 110550</strain>
    </source>
</reference>
<dbReference type="GO" id="GO:0071949">
    <property type="term" value="F:FAD binding"/>
    <property type="evidence" value="ECO:0007669"/>
    <property type="project" value="InterPro"/>
</dbReference>
<keyword evidence="3 7" id="KW-0479">Metal-binding</keyword>
<keyword evidence="5" id="KW-0560">Oxidoreductase</keyword>
<comment type="similarity">
    <text evidence="7">Belongs to the CWC16 family. YJU2 subfamily.</text>
</comment>
<keyword evidence="7" id="KW-0508">mRNA splicing</keyword>
<dbReference type="HAMAP" id="MF_03226">
    <property type="entry name" value="YJU2"/>
    <property type="match status" value="1"/>
</dbReference>
<keyword evidence="7" id="KW-0862">Zinc</keyword>
<evidence type="ECO:0000313" key="11">
    <source>
        <dbReference type="Proteomes" id="UP000293360"/>
    </source>
</evidence>
<feature type="binding site" evidence="7">
    <location>
        <position position="49"/>
    </location>
    <ligand>
        <name>Zn(2+)</name>
        <dbReference type="ChEBI" id="CHEBI:29105"/>
    </ligand>
</feature>
<keyword evidence="2" id="KW-0285">Flavoprotein</keyword>
<evidence type="ECO:0000256" key="7">
    <source>
        <dbReference type="HAMAP-Rule" id="MF_03226"/>
    </source>
</evidence>
<dbReference type="PROSITE" id="PS51387">
    <property type="entry name" value="FAD_PCMH"/>
    <property type="match status" value="1"/>
</dbReference>
<dbReference type="InterPro" id="IPR007590">
    <property type="entry name" value="Saf4/Yju2"/>
</dbReference>
<dbReference type="GO" id="GO:0008270">
    <property type="term" value="F:zinc ion binding"/>
    <property type="evidence" value="ECO:0007669"/>
    <property type="project" value="InterPro"/>
</dbReference>
<gene>
    <name evidence="10" type="ORF">DL764_003476</name>
</gene>
<evidence type="ECO:0000256" key="3">
    <source>
        <dbReference type="ARBA" id="ARBA00022723"/>
    </source>
</evidence>
<comment type="caution">
    <text evidence="10">The sequence shown here is derived from an EMBL/GenBank/DDBJ whole genome shotgun (WGS) entry which is preliminary data.</text>
</comment>
<dbReference type="STRING" id="155417.A0A4Q4TH25"/>
<dbReference type="Pfam" id="PF00172">
    <property type="entry name" value="Zn_clus"/>
    <property type="match status" value="1"/>
</dbReference>
<evidence type="ECO:0000256" key="4">
    <source>
        <dbReference type="ARBA" id="ARBA00022827"/>
    </source>
</evidence>
<proteinExistence type="inferred from homology"/>
<keyword evidence="4" id="KW-0274">FAD</keyword>
<dbReference type="GO" id="GO:0006351">
    <property type="term" value="P:DNA-templated transcription"/>
    <property type="evidence" value="ECO:0007669"/>
    <property type="project" value="InterPro"/>
</dbReference>
<evidence type="ECO:0000313" key="10">
    <source>
        <dbReference type="EMBL" id="RYP05918.1"/>
    </source>
</evidence>
<dbReference type="InterPro" id="IPR001138">
    <property type="entry name" value="Zn2Cys6_DnaBD"/>
</dbReference>
<feature type="region of interest" description="Disordered" evidence="8">
    <location>
        <begin position="247"/>
        <end position="270"/>
    </location>
</feature>
<dbReference type="InterPro" id="IPR016169">
    <property type="entry name" value="FAD-bd_PCMH_sub2"/>
</dbReference>
<feature type="binding site" evidence="7">
    <location>
        <position position="104"/>
    </location>
    <ligand>
        <name>Zn(2+)</name>
        <dbReference type="ChEBI" id="CHEBI:29105"/>
    </ligand>
</feature>
<sequence length="1297" mass="141889">MSERKVLSKYYPPDFDPRQLQRVRGPKQAGPKVQTVRLMSPFSMKCTSCGEYIYKGRKFNARKETPDEKYLGIQIFRFYGTYHDIPLALESSALDIPMLTHCQCTRCSAEITFKTDPKNQDYVCEKGAKRNTEPWRAGPEETDEERLDRLEREEEEESKNAMAELEAKTVDAKREMAVADALDEIRTRNAAREAAAAQDPSSGAPADPAILTAQEEQDRIDAEEARKAFQQARERAELLEEEVVEEVVEEPSARQPEPARVQSAKAKKTNKREELRAKLGIKPQLYIVFYNSVYRELGGPPLYDPTAPTMLKTCIAAAALLSGPAMASVGPSPILSLASTGCNHGPRATSSRIPPCEALKDAGLGDRLLFPTDPGYEPQIDSWWAENGRLRPYCLVLPRNSGEVSTALTTLVDANDGAGDWHIAVRSGGHSSTGSSNTAHGVTIDLSLMNSTSYDRQSNIAKIEPGGRWTNVFADLDKDGVTVAGGRDGGVGVGGFLLGGGISFFSGKRGFGCDSVVNFEVVLANGTIVNANQMTNADLWRALKGGGNNFGIVTRFDLEAIPARDLYYDLRLLDAAYSDSVVDAVVGFADQDQSLADDALVTFYSHDTSVSSKIHVCTIHVNTMGNENSATALQKIEDLPVIANFTVFQSMAEAAAGSQIAPGSRNAGSTLTFYNDPQIVSRCIELHTQLVETLKGFINPDKFRTLLVFQSIPSYMGAIGQQRGGNMLGLDDMQHNALMWAAGVAVDSDLDQGAFTMAHAEVNKMTAQVKEFSRSVHGDMGFVYLNYADANQDPLGSYGARSVEHMREVAAKQTKCDKRSPCAGCVTLNVPCRITRRAPEKRQRVLLSSKYEEAVQEIGHDLADVKGMLHALISSKDMGPCPPSSTGRSSDYTHRTRSPMIDEQVPTLSSVNEGYNGDPSFQSHAHRVESALEGTLAASALIDLEAPMTLPPDEVKELLHSAATTNVTTSDRVTPGNLPPLHDLALGDMPLPPVDVVLKLLRLAKADKQRFFVDVPLFQEDEFTDMCRGVYFATEPISIWTWICVNVGLYFLLLGVSEVNCKRMGTSVEAMRSHSRVLMANAETALQSLRLCSESSAESCRALALLGHSTVAWRLVSGAARASLDLGLHRLANHVDGQDLFQKRSVFWYIYAWEKGLAMTCGKTPVIHHYDVTTAFPLNPEDRSSVLGRQSFITGTIRILYGTGRQRHRYDVQHRPGSSIVSGVNIGAHSGGLPNSPEADGPNTYNSAHSNPLDYGFPMAQQDWDSTMVGFEAELGDYDPRALTHIIEPYIANADWW</sequence>
<dbReference type="InterPro" id="IPR016166">
    <property type="entry name" value="FAD-bd_PCMH"/>
</dbReference>
<dbReference type="SMART" id="SM00906">
    <property type="entry name" value="Fungal_trans"/>
    <property type="match status" value="1"/>
</dbReference>
<comment type="function">
    <text evidence="7">Part of the spliceosome which catalyzes two sequential transesterification reactions, first the excision of the non-coding intron from pre-mRNA and then the ligation of the coding exons to form the mature mRNA. Plays a role in stabilizing the structure of the spliceosome catalytic core and docking of the branch helix into the active site, producing 5'-exon and lariat intron-3'-intermediates.</text>
</comment>
<evidence type="ECO:0000259" key="9">
    <source>
        <dbReference type="PROSITE" id="PS51387"/>
    </source>
</evidence>
<evidence type="ECO:0000256" key="5">
    <source>
        <dbReference type="ARBA" id="ARBA00023002"/>
    </source>
</evidence>
<comment type="subcellular location">
    <subcellularLocation>
        <location evidence="7">Nucleus</location>
    </subcellularLocation>
</comment>
<feature type="region of interest" description="Disordered" evidence="8">
    <location>
        <begin position="1231"/>
        <end position="1250"/>
    </location>
</feature>
<comment type="similarity">
    <text evidence="1">Belongs to the oxygen-dependent FAD-linked oxidoreductase family.</text>
</comment>
<keyword evidence="11" id="KW-1185">Reference proteome</keyword>
<keyword evidence="7" id="KW-0507">mRNA processing</keyword>
<dbReference type="GO" id="GO:0016491">
    <property type="term" value="F:oxidoreductase activity"/>
    <property type="evidence" value="ECO:0007669"/>
    <property type="project" value="UniProtKB-KW"/>
</dbReference>
<feature type="region of interest" description="Disordered" evidence="8">
    <location>
        <begin position="132"/>
        <end position="161"/>
    </location>
</feature>
<comment type="subunit">
    <text evidence="7">Component of the spliceosome. Present in the activated B complex, the catalytically activated B* complex which catalyzes the branching, the catalytic step 1 C complex catalyzing the exon ligation, and the postcatalytic P complex containing the ligated exons (mRNA) and the excised lariat intron.</text>
</comment>
<dbReference type="OrthoDB" id="103819at2759"/>
<dbReference type="GO" id="GO:0003677">
    <property type="term" value="F:DNA binding"/>
    <property type="evidence" value="ECO:0007669"/>
    <property type="project" value="InterPro"/>
</dbReference>
<dbReference type="Pfam" id="PF01565">
    <property type="entry name" value="FAD_binding_4"/>
    <property type="match status" value="1"/>
</dbReference>
<name>A0A4Q4TH25_9PEZI</name>
<protein>
    <recommendedName>
        <fullName evidence="7">Splicing factor YJU2</fullName>
    </recommendedName>
</protein>
<dbReference type="InterPro" id="IPR036318">
    <property type="entry name" value="FAD-bd_PCMH-like_sf"/>
</dbReference>
<keyword evidence="7" id="KW-0747">Spliceosome</keyword>
<dbReference type="Pfam" id="PF04502">
    <property type="entry name" value="Saf4_Yju2"/>
    <property type="match status" value="2"/>
</dbReference>
<dbReference type="InterPro" id="IPR043701">
    <property type="entry name" value="Yju2"/>
</dbReference>
<feature type="region of interest" description="Disordered" evidence="8">
    <location>
        <begin position="1"/>
        <end position="30"/>
    </location>
</feature>
<feature type="binding site" evidence="7">
    <location>
        <position position="107"/>
    </location>
    <ligand>
        <name>Zn(2+)</name>
        <dbReference type="ChEBI" id="CHEBI:29105"/>
    </ligand>
</feature>
<dbReference type="GO" id="GO:0071006">
    <property type="term" value="C:U2-type catalytic step 1 spliceosome"/>
    <property type="evidence" value="ECO:0007669"/>
    <property type="project" value="UniProtKB-UniRule"/>
</dbReference>
<evidence type="ECO:0000256" key="8">
    <source>
        <dbReference type="SAM" id="MobiDB-lite"/>
    </source>
</evidence>
<dbReference type="Gene3D" id="4.10.240.10">
    <property type="entry name" value="Zn(2)-C6 fungal-type DNA-binding domain"/>
    <property type="match status" value="1"/>
</dbReference>
<dbReference type="InterPro" id="IPR050416">
    <property type="entry name" value="FAD-linked_Oxidoreductase"/>
</dbReference>
<evidence type="ECO:0000256" key="6">
    <source>
        <dbReference type="ARBA" id="ARBA00023242"/>
    </source>
</evidence>
<dbReference type="EMBL" id="QJNU01000149">
    <property type="protein sequence ID" value="RYP05918.1"/>
    <property type="molecule type" value="Genomic_DNA"/>
</dbReference>
<organism evidence="10 11">
    <name type="scientific">Monosporascus ibericus</name>
    <dbReference type="NCBI Taxonomy" id="155417"/>
    <lineage>
        <taxon>Eukaryota</taxon>
        <taxon>Fungi</taxon>
        <taxon>Dikarya</taxon>
        <taxon>Ascomycota</taxon>
        <taxon>Pezizomycotina</taxon>
        <taxon>Sordariomycetes</taxon>
        <taxon>Xylariomycetidae</taxon>
        <taxon>Xylariales</taxon>
        <taxon>Xylariales incertae sedis</taxon>
        <taxon>Monosporascus</taxon>
    </lineage>
</organism>
<dbReference type="SUPFAM" id="SSF56176">
    <property type="entry name" value="FAD-binding/transporter-associated domain-like"/>
    <property type="match status" value="1"/>
</dbReference>
<dbReference type="CDD" id="cd12148">
    <property type="entry name" value="fungal_TF_MHR"/>
    <property type="match status" value="1"/>
</dbReference>
<dbReference type="InterPro" id="IPR036864">
    <property type="entry name" value="Zn2-C6_fun-type_DNA-bd_sf"/>
</dbReference>
<dbReference type="Gene3D" id="3.30.465.10">
    <property type="match status" value="1"/>
</dbReference>
<feature type="binding site" evidence="7">
    <location>
        <position position="46"/>
    </location>
    <ligand>
        <name>Zn(2+)</name>
        <dbReference type="ChEBI" id="CHEBI:29105"/>
    </ligand>
</feature>
<dbReference type="PANTHER" id="PTHR42973">
    <property type="entry name" value="BINDING OXIDOREDUCTASE, PUTATIVE (AFU_ORTHOLOGUE AFUA_1G17690)-RELATED"/>
    <property type="match status" value="1"/>
</dbReference>
<keyword evidence="6 7" id="KW-0539">Nucleus</keyword>
<dbReference type="GO" id="GO:0000349">
    <property type="term" value="P:generation of catalytic spliceosome for first transesterification step"/>
    <property type="evidence" value="ECO:0007669"/>
    <property type="project" value="UniProtKB-UniRule"/>
</dbReference>
<evidence type="ECO:0000256" key="1">
    <source>
        <dbReference type="ARBA" id="ARBA00005466"/>
    </source>
</evidence>
<dbReference type="PANTHER" id="PTHR42973:SF53">
    <property type="entry name" value="FAD-BINDING PCMH-TYPE DOMAIN-CONTAINING PROTEIN-RELATED"/>
    <property type="match status" value="1"/>
</dbReference>
<feature type="domain" description="FAD-binding PCMH-type" evidence="9">
    <location>
        <begin position="388"/>
        <end position="563"/>
    </location>
</feature>
<evidence type="ECO:0000256" key="2">
    <source>
        <dbReference type="ARBA" id="ARBA00022630"/>
    </source>
</evidence>
<dbReference type="Pfam" id="PF04082">
    <property type="entry name" value="Fungal_trans"/>
    <property type="match status" value="1"/>
</dbReference>